<dbReference type="SMART" id="SM00028">
    <property type="entry name" value="TPR"/>
    <property type="match status" value="3"/>
</dbReference>
<dbReference type="Pfam" id="PF00069">
    <property type="entry name" value="Pkinase"/>
    <property type="match status" value="1"/>
</dbReference>
<dbReference type="PROSITE" id="PS50005">
    <property type="entry name" value="TPR"/>
    <property type="match status" value="1"/>
</dbReference>
<accession>A0ABR2L6X9</accession>
<feature type="domain" description="Protein kinase" evidence="3">
    <location>
        <begin position="260"/>
        <end position="510"/>
    </location>
</feature>
<dbReference type="InterPro" id="IPR011009">
    <property type="entry name" value="Kinase-like_dom_sf"/>
</dbReference>
<feature type="repeat" description="TPR" evidence="2">
    <location>
        <begin position="865"/>
        <end position="898"/>
    </location>
</feature>
<evidence type="ECO:0000259" key="3">
    <source>
        <dbReference type="PROSITE" id="PS50011"/>
    </source>
</evidence>
<dbReference type="Pfam" id="PF08238">
    <property type="entry name" value="Sel1"/>
    <property type="match status" value="12"/>
</dbReference>
<evidence type="ECO:0000256" key="1">
    <source>
        <dbReference type="ARBA" id="ARBA00038101"/>
    </source>
</evidence>
<dbReference type="PANTHER" id="PTHR11102:SF147">
    <property type="entry name" value="SEL1L ADAPTOR SUBUNIT OF ERAD E3 UBIQUITIN LIGASE"/>
    <property type="match status" value="1"/>
</dbReference>
<keyword evidence="5" id="KW-1185">Reference proteome</keyword>
<dbReference type="PROSITE" id="PS00108">
    <property type="entry name" value="PROTEIN_KINASE_ST"/>
    <property type="match status" value="1"/>
</dbReference>
<dbReference type="InterPro" id="IPR000719">
    <property type="entry name" value="Prot_kinase_dom"/>
</dbReference>
<organism evidence="4 5">
    <name type="scientific">Tritrichomonas musculus</name>
    <dbReference type="NCBI Taxonomy" id="1915356"/>
    <lineage>
        <taxon>Eukaryota</taxon>
        <taxon>Metamonada</taxon>
        <taxon>Parabasalia</taxon>
        <taxon>Tritrichomonadida</taxon>
        <taxon>Tritrichomonadidae</taxon>
        <taxon>Tritrichomonas</taxon>
    </lineage>
</organism>
<dbReference type="PROSITE" id="PS50011">
    <property type="entry name" value="PROTEIN_KINASE_DOM"/>
    <property type="match status" value="1"/>
</dbReference>
<proteinExistence type="inferred from homology"/>
<dbReference type="InterPro" id="IPR011990">
    <property type="entry name" value="TPR-like_helical_dom_sf"/>
</dbReference>
<evidence type="ECO:0000256" key="2">
    <source>
        <dbReference type="PROSITE-ProRule" id="PRU00339"/>
    </source>
</evidence>
<reference evidence="4 5" key="1">
    <citation type="submission" date="2024-04" db="EMBL/GenBank/DDBJ databases">
        <title>Tritrichomonas musculus Genome.</title>
        <authorList>
            <person name="Alves-Ferreira E."/>
            <person name="Grigg M."/>
            <person name="Lorenzi H."/>
            <person name="Galac M."/>
        </authorList>
    </citation>
    <scope>NUCLEOTIDE SEQUENCE [LARGE SCALE GENOMIC DNA]</scope>
    <source>
        <strain evidence="4 5">EAF2021</strain>
    </source>
</reference>
<dbReference type="InterPro" id="IPR019734">
    <property type="entry name" value="TPR_rpt"/>
</dbReference>
<dbReference type="Gene3D" id="1.25.40.10">
    <property type="entry name" value="Tetratricopeptide repeat domain"/>
    <property type="match status" value="5"/>
</dbReference>
<dbReference type="EMBL" id="JAPFFF010000001">
    <property type="protein sequence ID" value="KAK8899059.1"/>
    <property type="molecule type" value="Genomic_DNA"/>
</dbReference>
<keyword evidence="2" id="KW-0802">TPR repeat</keyword>
<evidence type="ECO:0000313" key="5">
    <source>
        <dbReference type="Proteomes" id="UP001470230"/>
    </source>
</evidence>
<name>A0ABR2L6X9_9EUKA</name>
<evidence type="ECO:0000313" key="4">
    <source>
        <dbReference type="EMBL" id="KAK8899059.1"/>
    </source>
</evidence>
<dbReference type="Proteomes" id="UP001470230">
    <property type="component" value="Unassembled WGS sequence"/>
</dbReference>
<dbReference type="SUPFAM" id="SSF56112">
    <property type="entry name" value="Protein kinase-like (PK-like)"/>
    <property type="match status" value="1"/>
</dbReference>
<comment type="similarity">
    <text evidence="1">Belongs to the sel-1 family.</text>
</comment>
<protein>
    <recommendedName>
        <fullName evidence="3">Protein kinase domain-containing protein</fullName>
    </recommendedName>
</protein>
<sequence>MESNQMGQITFINIPAKYETEKNSIHDKALSNFYSLFTFLYLPISLNTNKNHFFEEENHKLEIFLCDYIKKFKFFTYDISIDEINPNEENLLDKKVDAIICVENECIIIDKINEDIFLRVLNELKKEQISMISTDLRSQLKDINEINSNEEVNSFCNYFQSEIINNFFVRLTIRSISCFLIRRFFYPSEFFTDKSFFNFENENHSKELDTKAKIYKLLFTNSTDSISRDEMKHDLHSIKREIKAIINNGNQKQDFHESDFIKLRTIISNEKANYYLAFHIKSHHTFMMKKINFSGNNDTIFKREIDFCNNCSHRCLMHFYGFLKKEKKIIGFIYQYLSNGPLNFFYESHQNQIDDIYSIMSIIRIFQGIEYLHKNLYIYRDLKPYNILLDNDYIPYITDFDAIRHPLNDQDVNFAEMTNDLGSSLYISPEQYEGKNISYPTDIFSFGLLAYFLLEKKDVCDRDEILKNKELSFKIASKNMQRLIESCIKLKQSERPTIKKVKTFLLKEFILRYYIEPHIKNYIINLKKSDINCFIFESIIIRIGNRRLMSDLFEVLFSFKQSFFFSFVEKSKIINFVEMGGLLSSSDSDEDTEEYVNTNMNIVEYNEMLASKNNLEAILYLGNCYYNGKKAKQDYVKAREYYELAAQHNNLKAINILAMIYFYGNGVKQDYSKAKDYFLLAAKMKDPNGYYGLGILYFHGFGVIQNYSLSMLYFEKSNNSNSLFFLGFHYFQGLGVKKDYSKAKEYFELSAQKDNHNYDAFNALGILYLYGFGVEKDYTIAKELFEIGSKKNSNSMNYLGIIYILGLGVNKDYSKALNYFNLSANLENFDSLCNLGLIYLNGYGVPKDLLRAKYYFEIASQNKNSEAMISLGDIYYNEKNYLKAKDYYELATQLSNQFAFLKLGNLYYNGNGVDQDFSKAKRYYELASYLSNSESLFKLGDIYLNGYGVQKDLKTAKYYFELSAKLNFPKALFYLAYLYSTDDVFEVDINKSIEYYQKNINIQSGIANAEFNKISKFITLYNEYYYHSCNDLGLIYIVILNDLNNAEKYIKEAGLNEYPFGQNNLGILNQFYLNKIDDAKYMYERSMKNKFALAAYNLGYLKEKDDKIDEAIPLYIKASEYEDEPLIFHNFKHYDRLLEISKTFIICYTNLKITEYFHSINDFERSREYFIKAYSKLQISEKPNKYHFKFIFNKEKVPTCFSYLKFFILGFPLFNLENPSNSASCQDEIYELDNEKEFEYDDDTFYLDSKLKINDEIDSKYNLMKKEKNNREPNKIKIFEDPGELFDFIYKNEKLVKAFIDQIKDIISDMKNRLYTPPYSILFGRLNIANSKPPKSQNQTLLKDINELFYEGLNLDEFTSNALLFSKKNLKII</sequence>
<dbReference type="InterPro" id="IPR050767">
    <property type="entry name" value="Sel1_AlgK"/>
</dbReference>
<dbReference type="InterPro" id="IPR008271">
    <property type="entry name" value="Ser/Thr_kinase_AS"/>
</dbReference>
<dbReference type="SMART" id="SM00220">
    <property type="entry name" value="S_TKc"/>
    <property type="match status" value="1"/>
</dbReference>
<dbReference type="InterPro" id="IPR006597">
    <property type="entry name" value="Sel1-like"/>
</dbReference>
<dbReference type="Gene3D" id="1.10.510.10">
    <property type="entry name" value="Transferase(Phosphotransferase) domain 1"/>
    <property type="match status" value="1"/>
</dbReference>
<dbReference type="SMART" id="SM00671">
    <property type="entry name" value="SEL1"/>
    <property type="match status" value="12"/>
</dbReference>
<dbReference type="SUPFAM" id="SSF81901">
    <property type="entry name" value="HCP-like"/>
    <property type="match status" value="4"/>
</dbReference>
<comment type="caution">
    <text evidence="4">The sequence shown here is derived from an EMBL/GenBank/DDBJ whole genome shotgun (WGS) entry which is preliminary data.</text>
</comment>
<dbReference type="PANTHER" id="PTHR11102">
    <property type="entry name" value="SEL-1-LIKE PROTEIN"/>
    <property type="match status" value="1"/>
</dbReference>
<gene>
    <name evidence="4" type="ORF">M9Y10_001358</name>
</gene>